<comment type="caution">
    <text evidence="3">The sequence shown here is derived from an EMBL/GenBank/DDBJ whole genome shotgun (WGS) entry which is preliminary data.</text>
</comment>
<dbReference type="AlphaFoldDB" id="A0A1C7NSM7"/>
<proteinExistence type="predicted"/>
<accession>A0A1C7NSM7</accession>
<feature type="region of interest" description="Disordered" evidence="1">
    <location>
        <begin position="288"/>
        <end position="309"/>
    </location>
</feature>
<evidence type="ECO:0008006" key="5">
    <source>
        <dbReference type="Google" id="ProtNLM"/>
    </source>
</evidence>
<dbReference type="EMBL" id="LGLV01000027">
    <property type="protein sequence ID" value="OBZ92005.1"/>
    <property type="molecule type" value="Genomic_DNA"/>
</dbReference>
<protein>
    <recommendedName>
        <fullName evidence="5">DUF3616 domain-containing protein</fullName>
    </recommendedName>
</protein>
<dbReference type="STRING" id="1612624.ADU59_29200"/>
<keyword evidence="4" id="KW-1185">Reference proteome</keyword>
<dbReference type="Proteomes" id="UP000093111">
    <property type="component" value="Unassembled WGS sequence"/>
</dbReference>
<evidence type="ECO:0000256" key="1">
    <source>
        <dbReference type="SAM" id="MobiDB-lite"/>
    </source>
</evidence>
<evidence type="ECO:0000313" key="3">
    <source>
        <dbReference type="EMBL" id="OBZ92005.1"/>
    </source>
</evidence>
<gene>
    <name evidence="3" type="ORF">ADU59_29200</name>
</gene>
<evidence type="ECO:0000256" key="2">
    <source>
        <dbReference type="SAM" id="SignalP"/>
    </source>
</evidence>
<feature type="signal peptide" evidence="2">
    <location>
        <begin position="1"/>
        <end position="25"/>
    </location>
</feature>
<dbReference type="RefSeq" id="WP_068959350.1">
    <property type="nucleotide sequence ID" value="NZ_LGLV01000027.1"/>
</dbReference>
<reference evidence="3 4" key="1">
    <citation type="journal article" date="2016" name="Syst. Appl. Microbiol.">
        <title>Pararhizobium polonicum sp. nov. isolated from tumors on stone fruit rootstocks.</title>
        <authorList>
            <person name="Pulawska J."/>
            <person name="Kuzmanovic N."/>
            <person name="Willems A."/>
            <person name="Pothier J.F."/>
        </authorList>
    </citation>
    <scope>NUCLEOTIDE SEQUENCE [LARGE SCALE GENOMIC DNA]</scope>
    <source>
        <strain evidence="3 4">F5.1</strain>
    </source>
</reference>
<feature type="chain" id="PRO_5008889882" description="DUF3616 domain-containing protein" evidence="2">
    <location>
        <begin position="26"/>
        <end position="309"/>
    </location>
</feature>
<name>A0A1C7NSM7_9HYPH</name>
<sequence length="309" mass="32690">MKRIAATHIAAGILLAALGAGAAHAATVYSGLCEASAASPLDDTHFAVASDESNTLMVYQRDNPDPAPDGIALENFLGAKKSDLEASARLGDRIYWISSHSPDRHGGKIDRRSVFFATDIVPGPVPAVRPAGQPYRDLGKAIATAIGVDRKDINIEGLAATETGSLLIGLRNPLSGDNSAIVVPLDNPAAVADRGEAPSLGVPRSFDLGGNGIRSIDRTGLPDRPYLIIAGPIEGAKGKAKGAFALYWWTGGPENPQKLDVTIDKGFIAEAMVIDPKRRIAQLISDDGHRCSETDPQDQRRFRSLDVPF</sequence>
<organism evidence="3 4">
    <name type="scientific">Pararhizobium polonicum</name>
    <dbReference type="NCBI Taxonomy" id="1612624"/>
    <lineage>
        <taxon>Bacteria</taxon>
        <taxon>Pseudomonadati</taxon>
        <taxon>Pseudomonadota</taxon>
        <taxon>Alphaproteobacteria</taxon>
        <taxon>Hyphomicrobiales</taxon>
        <taxon>Rhizobiaceae</taxon>
        <taxon>Rhizobium/Agrobacterium group</taxon>
        <taxon>Pararhizobium</taxon>
    </lineage>
</organism>
<dbReference type="OrthoDB" id="5560405at2"/>
<evidence type="ECO:0000313" key="4">
    <source>
        <dbReference type="Proteomes" id="UP000093111"/>
    </source>
</evidence>
<keyword evidence="2" id="KW-0732">Signal</keyword>